<keyword evidence="3" id="KW-1185">Reference proteome</keyword>
<evidence type="ECO:0000313" key="3">
    <source>
        <dbReference type="Proteomes" id="UP000606974"/>
    </source>
</evidence>
<organism evidence="2 3">
    <name type="scientific">Endocarpon pusillum</name>
    <dbReference type="NCBI Taxonomy" id="364733"/>
    <lineage>
        <taxon>Eukaryota</taxon>
        <taxon>Fungi</taxon>
        <taxon>Dikarya</taxon>
        <taxon>Ascomycota</taxon>
        <taxon>Pezizomycotina</taxon>
        <taxon>Eurotiomycetes</taxon>
        <taxon>Chaetothyriomycetidae</taxon>
        <taxon>Verrucariales</taxon>
        <taxon>Verrucariaceae</taxon>
        <taxon>Endocarpon</taxon>
    </lineage>
</organism>
<comment type="caution">
    <text evidence="2">The sequence shown here is derived from an EMBL/GenBank/DDBJ whole genome shotgun (WGS) entry which is preliminary data.</text>
</comment>
<feature type="compositionally biased region" description="Acidic residues" evidence="1">
    <location>
        <begin position="108"/>
        <end position="117"/>
    </location>
</feature>
<dbReference type="OrthoDB" id="10292930at2759"/>
<proteinExistence type="predicted"/>
<dbReference type="Proteomes" id="UP000606974">
    <property type="component" value="Unassembled WGS sequence"/>
</dbReference>
<evidence type="ECO:0000256" key="1">
    <source>
        <dbReference type="SAM" id="MobiDB-lite"/>
    </source>
</evidence>
<reference evidence="2" key="1">
    <citation type="submission" date="2020-02" db="EMBL/GenBank/DDBJ databases">
        <authorList>
            <person name="Palmer J.M."/>
        </authorList>
    </citation>
    <scope>NUCLEOTIDE SEQUENCE</scope>
    <source>
        <strain evidence="2">EPUS1.4</strain>
        <tissue evidence="2">Thallus</tissue>
    </source>
</reference>
<protein>
    <submittedName>
        <fullName evidence="2">Uncharacterized protein</fullName>
    </submittedName>
</protein>
<feature type="region of interest" description="Disordered" evidence="1">
    <location>
        <begin position="1"/>
        <end position="45"/>
    </location>
</feature>
<evidence type="ECO:0000313" key="2">
    <source>
        <dbReference type="EMBL" id="KAF7508528.1"/>
    </source>
</evidence>
<sequence length="250" mass="28282">MVEIIVLSEDEADELPENMNGSTESPKRVPNNPGTSDITEQDHKRPYKLVLVDSRRCPRMPRPRYLPIALPHEVSPRAVEEVCGQPVGSLDCKGVHMPAEALRSAREIEDEEEDPDYEDVRPTKRRKTGERKVLKKHGRLTAPDWEVVKNGSGGRHPEKGATLPPKAVIDRKEARGYVKRMTANVDWEDILRHLETLNFTAATPNAGNMNRQRVDVKAKPGTSQANRLKQYWQKVLMKSVLKMDANAIKQ</sequence>
<gene>
    <name evidence="2" type="ORF">GJ744_009241</name>
</gene>
<feature type="region of interest" description="Disordered" evidence="1">
    <location>
        <begin position="104"/>
        <end position="132"/>
    </location>
</feature>
<dbReference type="AlphaFoldDB" id="A0A8H7E546"/>
<feature type="compositionally biased region" description="Basic residues" evidence="1">
    <location>
        <begin position="123"/>
        <end position="132"/>
    </location>
</feature>
<name>A0A8H7E546_9EURO</name>
<dbReference type="EMBL" id="JAACFV010000053">
    <property type="protein sequence ID" value="KAF7508528.1"/>
    <property type="molecule type" value="Genomic_DNA"/>
</dbReference>
<accession>A0A8H7E546</accession>